<feature type="non-terminal residue" evidence="2">
    <location>
        <position position="345"/>
    </location>
</feature>
<evidence type="ECO:0000313" key="2">
    <source>
        <dbReference type="EMBL" id="KAA6372838.1"/>
    </source>
</evidence>
<protein>
    <submittedName>
        <fullName evidence="2">Uncharacterized protein</fullName>
    </submittedName>
</protein>
<feature type="transmembrane region" description="Helical" evidence="1">
    <location>
        <begin position="55"/>
        <end position="75"/>
    </location>
</feature>
<dbReference type="OrthoDB" id="431202at2759"/>
<name>A0A5J4UQX0_9EUKA</name>
<evidence type="ECO:0000256" key="1">
    <source>
        <dbReference type="SAM" id="Phobius"/>
    </source>
</evidence>
<gene>
    <name evidence="2" type="ORF">EZS28_031634</name>
</gene>
<accession>A0A5J4UQX0</accession>
<dbReference type="Proteomes" id="UP000324800">
    <property type="component" value="Unassembled WGS sequence"/>
</dbReference>
<keyword evidence="1" id="KW-1133">Transmembrane helix</keyword>
<feature type="transmembrane region" description="Helical" evidence="1">
    <location>
        <begin position="14"/>
        <end position="34"/>
    </location>
</feature>
<dbReference type="PANTHER" id="PTHR31735">
    <property type="entry name" value="VACUOLAR MEMBRANE PROTEIN YPL162C"/>
    <property type="match status" value="1"/>
</dbReference>
<feature type="transmembrane region" description="Helical" evidence="1">
    <location>
        <begin position="81"/>
        <end position="101"/>
    </location>
</feature>
<dbReference type="Pfam" id="PF12400">
    <property type="entry name" value="STIMATE"/>
    <property type="match status" value="1"/>
</dbReference>
<keyword evidence="1" id="KW-0472">Membrane</keyword>
<feature type="transmembrane region" description="Helical" evidence="1">
    <location>
        <begin position="137"/>
        <end position="158"/>
    </location>
</feature>
<dbReference type="GO" id="GO:0016020">
    <property type="term" value="C:membrane"/>
    <property type="evidence" value="ECO:0007669"/>
    <property type="project" value="TreeGrafter"/>
</dbReference>
<reference evidence="2 3" key="1">
    <citation type="submission" date="2019-03" db="EMBL/GenBank/DDBJ databases">
        <title>Single cell metagenomics reveals metabolic interactions within the superorganism composed of flagellate Streblomastix strix and complex community of Bacteroidetes bacteria on its surface.</title>
        <authorList>
            <person name="Treitli S.C."/>
            <person name="Kolisko M."/>
            <person name="Husnik F."/>
            <person name="Keeling P."/>
            <person name="Hampl V."/>
        </authorList>
    </citation>
    <scope>NUCLEOTIDE SEQUENCE [LARGE SCALE GENOMIC DNA]</scope>
    <source>
        <strain evidence="2">ST1C</strain>
    </source>
</reference>
<proteinExistence type="predicted"/>
<sequence>MSSEQPEKCELTGIWSWLAQLTLLIVAAISICVSRLVAKNPRPLKIWGFDVLKQALGAVYCHFFQFFLSLFLTTPTTDGCIWFLANYNESIILGVFISYIVRLQVDKIADKNPDKFRWMKTGNYGNPPSCKIMWMQVCIWMVIVTVGQIGCVLFITVFKVPMLIIHEWITYPLRGHPMASAFIIMGIYPIIMSSVTFVVQDKLLSLIKDDSQTEEQEQEEDAAKVMHSHNSNHISTSLPDFASHQQNAVVSNFNISADPKDYQQIYSILQIPCNKSGGYDIAMYYSSVIGYVDINTSTSVIIRGAYSYRTLWESYPDEYQILHLSFGILTLENIEFQFSETRTTI</sequence>
<feature type="transmembrane region" description="Helical" evidence="1">
    <location>
        <begin position="178"/>
        <end position="199"/>
    </location>
</feature>
<keyword evidence="1" id="KW-0812">Transmembrane</keyword>
<dbReference type="PANTHER" id="PTHR31735:SF1">
    <property type="entry name" value="VACUOLAR MEMBRANE PROTEIN YPL162C"/>
    <property type="match status" value="1"/>
</dbReference>
<dbReference type="InterPro" id="IPR022127">
    <property type="entry name" value="STIMATE/YPL162C"/>
</dbReference>
<comment type="caution">
    <text evidence="2">The sequence shown here is derived from an EMBL/GenBank/DDBJ whole genome shotgun (WGS) entry which is preliminary data.</text>
</comment>
<organism evidence="2 3">
    <name type="scientific">Streblomastix strix</name>
    <dbReference type="NCBI Taxonomy" id="222440"/>
    <lineage>
        <taxon>Eukaryota</taxon>
        <taxon>Metamonada</taxon>
        <taxon>Preaxostyla</taxon>
        <taxon>Oxymonadida</taxon>
        <taxon>Streblomastigidae</taxon>
        <taxon>Streblomastix</taxon>
    </lineage>
</organism>
<dbReference type="EMBL" id="SNRW01013246">
    <property type="protein sequence ID" value="KAA6372838.1"/>
    <property type="molecule type" value="Genomic_DNA"/>
</dbReference>
<evidence type="ECO:0000313" key="3">
    <source>
        <dbReference type="Proteomes" id="UP000324800"/>
    </source>
</evidence>
<dbReference type="AlphaFoldDB" id="A0A5J4UQX0"/>